<name>A0ABD2PBE8_9CUCU</name>
<evidence type="ECO:0000313" key="1">
    <source>
        <dbReference type="EMBL" id="KAL3287795.1"/>
    </source>
</evidence>
<gene>
    <name evidence="1" type="ORF">HHI36_002258</name>
</gene>
<proteinExistence type="predicted"/>
<evidence type="ECO:0000313" key="2">
    <source>
        <dbReference type="Proteomes" id="UP001516400"/>
    </source>
</evidence>
<dbReference type="Proteomes" id="UP001516400">
    <property type="component" value="Unassembled WGS sequence"/>
</dbReference>
<reference evidence="1 2" key="1">
    <citation type="journal article" date="2021" name="BMC Biol.">
        <title>Horizontally acquired antibacterial genes associated with adaptive radiation of ladybird beetles.</title>
        <authorList>
            <person name="Li H.S."/>
            <person name="Tang X.F."/>
            <person name="Huang Y.H."/>
            <person name="Xu Z.Y."/>
            <person name="Chen M.L."/>
            <person name="Du X.Y."/>
            <person name="Qiu B.Y."/>
            <person name="Chen P.T."/>
            <person name="Zhang W."/>
            <person name="Slipinski A."/>
            <person name="Escalona H.E."/>
            <person name="Waterhouse R.M."/>
            <person name="Zwick A."/>
            <person name="Pang H."/>
        </authorList>
    </citation>
    <scope>NUCLEOTIDE SEQUENCE [LARGE SCALE GENOMIC DNA]</scope>
    <source>
        <strain evidence="1">SYSU2018</strain>
    </source>
</reference>
<keyword evidence="2" id="KW-1185">Reference proteome</keyword>
<protein>
    <submittedName>
        <fullName evidence="1">Uncharacterized protein</fullName>
    </submittedName>
</protein>
<comment type="caution">
    <text evidence="1">The sequence shown here is derived from an EMBL/GenBank/DDBJ whole genome shotgun (WGS) entry which is preliminary data.</text>
</comment>
<sequence length="133" mass="15008">MPQDIALNNENTTVVDPKQDANIFGDYFARCAERKLETVYGSVGPNDIKITSTISVNGTFYMLPIEKSEILQTVKQLRDNVSPGCDKISAKAGFRFLRNVPELSHLIKEQIGQRHKIIAQHLFSVCSRKCLRK</sequence>
<accession>A0ABD2PBE8</accession>
<organism evidence="1 2">
    <name type="scientific">Cryptolaemus montrouzieri</name>
    <dbReference type="NCBI Taxonomy" id="559131"/>
    <lineage>
        <taxon>Eukaryota</taxon>
        <taxon>Metazoa</taxon>
        <taxon>Ecdysozoa</taxon>
        <taxon>Arthropoda</taxon>
        <taxon>Hexapoda</taxon>
        <taxon>Insecta</taxon>
        <taxon>Pterygota</taxon>
        <taxon>Neoptera</taxon>
        <taxon>Endopterygota</taxon>
        <taxon>Coleoptera</taxon>
        <taxon>Polyphaga</taxon>
        <taxon>Cucujiformia</taxon>
        <taxon>Coccinelloidea</taxon>
        <taxon>Coccinellidae</taxon>
        <taxon>Scymninae</taxon>
        <taxon>Scymnini</taxon>
        <taxon>Cryptolaemus</taxon>
    </lineage>
</organism>
<dbReference type="AlphaFoldDB" id="A0ABD2PBE8"/>
<dbReference type="EMBL" id="JABFTP020000185">
    <property type="protein sequence ID" value="KAL3287795.1"/>
    <property type="molecule type" value="Genomic_DNA"/>
</dbReference>